<evidence type="ECO:0000256" key="1">
    <source>
        <dbReference type="ARBA" id="ARBA00001971"/>
    </source>
</evidence>
<evidence type="ECO:0008006" key="9">
    <source>
        <dbReference type="Google" id="ProtNLM"/>
    </source>
</evidence>
<dbReference type="EMBL" id="JARVKF010000001">
    <property type="protein sequence ID" value="KAK9426642.1"/>
    <property type="molecule type" value="Genomic_DNA"/>
</dbReference>
<accession>A0ABR2VIC7</accession>
<evidence type="ECO:0000256" key="4">
    <source>
        <dbReference type="ARBA" id="ARBA00022857"/>
    </source>
</evidence>
<dbReference type="InterPro" id="IPR036396">
    <property type="entry name" value="Cyt_P450_sf"/>
</dbReference>
<protein>
    <recommendedName>
        <fullName evidence="9">Cytochrome P450</fullName>
    </recommendedName>
</protein>
<dbReference type="SUPFAM" id="SSF51735">
    <property type="entry name" value="NAD(P)-binding Rossmann-fold domains"/>
    <property type="match status" value="1"/>
</dbReference>
<dbReference type="Proteomes" id="UP001408356">
    <property type="component" value="Unassembled WGS sequence"/>
</dbReference>
<keyword evidence="3" id="KW-0479">Metal-binding</keyword>
<evidence type="ECO:0000313" key="7">
    <source>
        <dbReference type="EMBL" id="KAK9426642.1"/>
    </source>
</evidence>
<proteinExistence type="predicted"/>
<dbReference type="InterPro" id="IPR050121">
    <property type="entry name" value="Cytochrome_P450_monoxygenase"/>
</dbReference>
<keyword evidence="4" id="KW-0521">NADP</keyword>
<evidence type="ECO:0000256" key="3">
    <source>
        <dbReference type="ARBA" id="ARBA00022723"/>
    </source>
</evidence>
<dbReference type="PANTHER" id="PTHR24305">
    <property type="entry name" value="CYTOCHROME P450"/>
    <property type="match status" value="1"/>
</dbReference>
<dbReference type="Gene3D" id="1.10.630.10">
    <property type="entry name" value="Cytochrome P450"/>
    <property type="match status" value="1"/>
</dbReference>
<dbReference type="InterPro" id="IPR002347">
    <property type="entry name" value="SDR_fam"/>
</dbReference>
<dbReference type="PROSITE" id="PS00086">
    <property type="entry name" value="CYTOCHROME_P450"/>
    <property type="match status" value="1"/>
</dbReference>
<dbReference type="PANTHER" id="PTHR24305:SF161">
    <property type="entry name" value="P450, PUTATIVE (EUROFUNG)-RELATED"/>
    <property type="match status" value="1"/>
</dbReference>
<dbReference type="InterPro" id="IPR020904">
    <property type="entry name" value="Sc_DH/Rdtase_CS"/>
</dbReference>
<keyword evidence="2" id="KW-0349">Heme</keyword>
<dbReference type="Pfam" id="PF00106">
    <property type="entry name" value="adh_short"/>
    <property type="match status" value="1"/>
</dbReference>
<dbReference type="InterPro" id="IPR036291">
    <property type="entry name" value="NAD(P)-bd_dom_sf"/>
</dbReference>
<evidence type="ECO:0000256" key="2">
    <source>
        <dbReference type="ARBA" id="ARBA00022617"/>
    </source>
</evidence>
<comment type="caution">
    <text evidence="7">The sequence shown here is derived from an EMBL/GenBank/DDBJ whole genome shotgun (WGS) entry which is preliminary data.</text>
</comment>
<reference evidence="7 8" key="1">
    <citation type="journal article" date="2024" name="J. Plant Pathol.">
        <title>Sequence and assembly of the genome of Seiridium unicorne, isolate CBS 538.82, causal agent of cypress canker disease.</title>
        <authorList>
            <person name="Scali E."/>
            <person name="Rocca G.D."/>
            <person name="Danti R."/>
            <person name="Garbelotto M."/>
            <person name="Barberini S."/>
            <person name="Baroncelli R."/>
            <person name="Emiliani G."/>
        </authorList>
    </citation>
    <scope>NUCLEOTIDE SEQUENCE [LARGE SCALE GENOMIC DNA]</scope>
    <source>
        <strain evidence="7 8">BM-138-508</strain>
    </source>
</reference>
<dbReference type="InterPro" id="IPR017972">
    <property type="entry name" value="Cyt_P450_CS"/>
</dbReference>
<keyword evidence="6" id="KW-0812">Transmembrane</keyword>
<evidence type="ECO:0000313" key="8">
    <source>
        <dbReference type="Proteomes" id="UP001408356"/>
    </source>
</evidence>
<comment type="cofactor">
    <cofactor evidence="1">
        <name>heme</name>
        <dbReference type="ChEBI" id="CHEBI:30413"/>
    </cofactor>
</comment>
<dbReference type="PROSITE" id="PS00061">
    <property type="entry name" value="ADH_SHORT"/>
    <property type="match status" value="1"/>
</dbReference>
<evidence type="ECO:0000256" key="5">
    <source>
        <dbReference type="ARBA" id="ARBA00023004"/>
    </source>
</evidence>
<keyword evidence="5" id="KW-0408">Iron</keyword>
<feature type="transmembrane region" description="Helical" evidence="6">
    <location>
        <begin position="12"/>
        <end position="34"/>
    </location>
</feature>
<keyword evidence="6" id="KW-1133">Transmembrane helix</keyword>
<organism evidence="7 8">
    <name type="scientific">Seiridium unicorne</name>
    <dbReference type="NCBI Taxonomy" id="138068"/>
    <lineage>
        <taxon>Eukaryota</taxon>
        <taxon>Fungi</taxon>
        <taxon>Dikarya</taxon>
        <taxon>Ascomycota</taxon>
        <taxon>Pezizomycotina</taxon>
        <taxon>Sordariomycetes</taxon>
        <taxon>Xylariomycetidae</taxon>
        <taxon>Amphisphaeriales</taxon>
        <taxon>Sporocadaceae</taxon>
        <taxon>Seiridium</taxon>
    </lineage>
</organism>
<evidence type="ECO:0000256" key="6">
    <source>
        <dbReference type="SAM" id="Phobius"/>
    </source>
</evidence>
<gene>
    <name evidence="7" type="ORF">SUNI508_00169</name>
</gene>
<dbReference type="SUPFAM" id="SSF48264">
    <property type="entry name" value="Cytochrome P450"/>
    <property type="match status" value="1"/>
</dbReference>
<dbReference type="InterPro" id="IPR001128">
    <property type="entry name" value="Cyt_P450"/>
</dbReference>
<dbReference type="Pfam" id="PF00067">
    <property type="entry name" value="p450"/>
    <property type="match status" value="2"/>
</dbReference>
<keyword evidence="8" id="KW-1185">Reference proteome</keyword>
<sequence length="793" mass="88074">MDQLTTRPARELIWPGLVALLVLKVVGGFIWGVIYNLYFHPLRKFPGPWLAAWSNVCFSYWFLGGRQPYKILDLHLKYGPVVRVAPNDLSFNTAQSWKDIYGLRHGHNPFVKGTFYEGGNFAGRGITGIVAERDPHRHANMRRLLAHAFSLTSLIEQEELVRGSIDRFIELVKTKTVERGEVFDLTKGYERMTFDIIGDLAFGETFGALETDEPHPWIASLLSSLTKGALMETFQRFPDAARVVGFVLRKQLNKLFDATAKNEDYAIDLVNKRLKRATTRKDFFTRILEQRDNQRHKVTDLELAAHSWDFVAAGILMAKLKAEVRNVFSSPSAINDATTKPLPYLNAVCLEAMRIYPPLPFSLPRIVPEGGDTVDGHFLPPGINVFTNPIAASLDPANFSDPLSFKPERWLDGGKGKDTLDASQPFSLGARGCIGKNLGWMEFRTSLAKVIWHFDLELANPELDWHRDSLMHSLKSISILITPRMASLNIVDDDIPSLQGKVAVITGGASGIGLAAVKILLAKGAAVHVIDRNEPIEAGWQDWPGLRYYKCDVTKFTEQRDIFDAIGPIHYAFPNAGVAETVNFFADSFDAEGKLQQPSSLLLDVNLTGVLYTVKLAWSSMRRNKIAGSIVITTSTTAFAPEAALPTYAAGKLALVGLVRSLRNNTVMDNITINAVAPAGTHTPLVGSQLDPLVATGLPITSPAHLPALALLYSATAKQSRRVEVYGKEKAADLFKTERWNGRIIYVLGDKFTELEEPTADLRPYWFGRENHRLVNLQQAATDMRQGLDAERL</sequence>
<dbReference type="Gene3D" id="3.40.50.720">
    <property type="entry name" value="NAD(P)-binding Rossmann-like Domain"/>
    <property type="match status" value="1"/>
</dbReference>
<keyword evidence="6" id="KW-0472">Membrane</keyword>
<name>A0ABR2VIC7_9PEZI</name>
<dbReference type="PRINTS" id="PR00081">
    <property type="entry name" value="GDHRDH"/>
</dbReference>
<dbReference type="CDD" id="cd11058">
    <property type="entry name" value="CYP60B-like"/>
    <property type="match status" value="1"/>
</dbReference>